<feature type="compositionally biased region" description="Polar residues" evidence="1">
    <location>
        <begin position="16"/>
        <end position="34"/>
    </location>
</feature>
<evidence type="ECO:0000256" key="1">
    <source>
        <dbReference type="SAM" id="MobiDB-lite"/>
    </source>
</evidence>
<dbReference type="EMBL" id="JARJCW010000032">
    <property type="protein sequence ID" value="KAJ7208960.1"/>
    <property type="molecule type" value="Genomic_DNA"/>
</dbReference>
<keyword evidence="3" id="KW-1185">Reference proteome</keyword>
<evidence type="ECO:0000313" key="2">
    <source>
        <dbReference type="EMBL" id="KAJ7208960.1"/>
    </source>
</evidence>
<accession>A0AAD6VDI2</accession>
<evidence type="ECO:0000313" key="3">
    <source>
        <dbReference type="Proteomes" id="UP001219525"/>
    </source>
</evidence>
<feature type="compositionally biased region" description="Basic and acidic residues" evidence="1">
    <location>
        <begin position="1"/>
        <end position="15"/>
    </location>
</feature>
<gene>
    <name evidence="2" type="ORF">GGX14DRAFT_395587</name>
</gene>
<organism evidence="2 3">
    <name type="scientific">Mycena pura</name>
    <dbReference type="NCBI Taxonomy" id="153505"/>
    <lineage>
        <taxon>Eukaryota</taxon>
        <taxon>Fungi</taxon>
        <taxon>Dikarya</taxon>
        <taxon>Basidiomycota</taxon>
        <taxon>Agaricomycotina</taxon>
        <taxon>Agaricomycetes</taxon>
        <taxon>Agaricomycetidae</taxon>
        <taxon>Agaricales</taxon>
        <taxon>Marasmiineae</taxon>
        <taxon>Mycenaceae</taxon>
        <taxon>Mycena</taxon>
    </lineage>
</organism>
<sequence length="127" mass="13859">MSKFNQEHSSYDRNYRPTTFHRSAPSAFQPSKAIQATLKRKRRDEISEENEKPAKRTKPAADTGLGERKKEKVAVGAGTHPGDPSTPAIRGKPFLQACRKTLAASGSPTQWAPAASGSTVQQAQRRA</sequence>
<feature type="region of interest" description="Disordered" evidence="1">
    <location>
        <begin position="103"/>
        <end position="127"/>
    </location>
</feature>
<feature type="region of interest" description="Disordered" evidence="1">
    <location>
        <begin position="1"/>
        <end position="91"/>
    </location>
</feature>
<protein>
    <submittedName>
        <fullName evidence="2">Uncharacterized protein</fullName>
    </submittedName>
</protein>
<dbReference type="Proteomes" id="UP001219525">
    <property type="component" value="Unassembled WGS sequence"/>
</dbReference>
<reference evidence="2" key="1">
    <citation type="submission" date="2023-03" db="EMBL/GenBank/DDBJ databases">
        <title>Massive genome expansion in bonnet fungi (Mycena s.s.) driven by repeated elements and novel gene families across ecological guilds.</title>
        <authorList>
            <consortium name="Lawrence Berkeley National Laboratory"/>
            <person name="Harder C.B."/>
            <person name="Miyauchi S."/>
            <person name="Viragh M."/>
            <person name="Kuo A."/>
            <person name="Thoen E."/>
            <person name="Andreopoulos B."/>
            <person name="Lu D."/>
            <person name="Skrede I."/>
            <person name="Drula E."/>
            <person name="Henrissat B."/>
            <person name="Morin E."/>
            <person name="Kohler A."/>
            <person name="Barry K."/>
            <person name="LaButti K."/>
            <person name="Morin E."/>
            <person name="Salamov A."/>
            <person name="Lipzen A."/>
            <person name="Mereny Z."/>
            <person name="Hegedus B."/>
            <person name="Baldrian P."/>
            <person name="Stursova M."/>
            <person name="Weitz H."/>
            <person name="Taylor A."/>
            <person name="Grigoriev I.V."/>
            <person name="Nagy L.G."/>
            <person name="Martin F."/>
            <person name="Kauserud H."/>
        </authorList>
    </citation>
    <scope>NUCLEOTIDE SEQUENCE</scope>
    <source>
        <strain evidence="2">9144</strain>
    </source>
</reference>
<name>A0AAD6VDI2_9AGAR</name>
<dbReference type="AlphaFoldDB" id="A0AAD6VDI2"/>
<feature type="compositionally biased region" description="Polar residues" evidence="1">
    <location>
        <begin position="104"/>
        <end position="127"/>
    </location>
</feature>
<proteinExistence type="predicted"/>
<comment type="caution">
    <text evidence="2">The sequence shown here is derived from an EMBL/GenBank/DDBJ whole genome shotgun (WGS) entry which is preliminary data.</text>
</comment>
<feature type="compositionally biased region" description="Basic and acidic residues" evidence="1">
    <location>
        <begin position="43"/>
        <end position="54"/>
    </location>
</feature>